<protein>
    <submittedName>
        <fullName evidence="1">Uncharacterized protein</fullName>
    </submittedName>
</protein>
<comment type="caution">
    <text evidence="1">The sequence shown here is derived from an EMBL/GenBank/DDBJ whole genome shotgun (WGS) entry which is preliminary data.</text>
</comment>
<dbReference type="EMBL" id="VSSQ01000424">
    <property type="protein sequence ID" value="MPL94333.1"/>
    <property type="molecule type" value="Genomic_DNA"/>
</dbReference>
<evidence type="ECO:0000313" key="1">
    <source>
        <dbReference type="EMBL" id="MPL94333.1"/>
    </source>
</evidence>
<organism evidence="1">
    <name type="scientific">bioreactor metagenome</name>
    <dbReference type="NCBI Taxonomy" id="1076179"/>
    <lineage>
        <taxon>unclassified sequences</taxon>
        <taxon>metagenomes</taxon>
        <taxon>ecological metagenomes</taxon>
    </lineage>
</organism>
<name>A0A644VVE9_9ZZZZ</name>
<accession>A0A644VVE9</accession>
<dbReference type="AlphaFoldDB" id="A0A644VVE9"/>
<reference evidence="1" key="1">
    <citation type="submission" date="2019-08" db="EMBL/GenBank/DDBJ databases">
        <authorList>
            <person name="Kucharzyk K."/>
            <person name="Murdoch R.W."/>
            <person name="Higgins S."/>
            <person name="Loffler F."/>
        </authorList>
    </citation>
    <scope>NUCLEOTIDE SEQUENCE</scope>
</reference>
<gene>
    <name evidence="1" type="ORF">SDC9_40486</name>
</gene>
<sequence length="384" mass="40927">MSLIETIAMGAPPGYDARSGIVPGPHGQCRKYRRLFENGVELLQHVQLVPDQGRGIDGKHLRLGGFYVDGVFQLHVRIDGHGELFDEHRLTVADDVIIELLRGFRILGVLDDGDGALDDGDVSLGVGEAHGGSLGHDGTGDVVHADGNLVFSRGGLVNHGAGTVLELQSVGLQLLQVGPAIFRVLDQPGHGEQGGAAGGGVGHGKVILEFWLQQVFPCFGDLVFLHEVGVVHEAEHDQPGGHVEPVGILELVGDPGGRGGIVGHQEVLLLEGQVVGGVAHPDDVGRDAAGLVLRGEFGHDIAGAGGVVVHGHVGVLLHEALPDGCELGILQRGIEHDVLLLFGRRCRLREGPRQRGRQQRKNERCLNKLSHKNHLLLELFFKTR</sequence>
<proteinExistence type="predicted"/>